<evidence type="ECO:0000256" key="4">
    <source>
        <dbReference type="ARBA" id="ARBA00023157"/>
    </source>
</evidence>
<dbReference type="SUPFAM" id="SSF49899">
    <property type="entry name" value="Concanavalin A-like lectins/glucanases"/>
    <property type="match status" value="1"/>
</dbReference>
<comment type="similarity">
    <text evidence="1 9">Belongs to the glycosyl hydrolase 32 family.</text>
</comment>
<dbReference type="FunFam" id="2.60.120.560:FF:000002">
    <property type="entry name" value="Beta-fructofuranosidase, insoluble isoenzyme CWINV1"/>
    <property type="match status" value="1"/>
</dbReference>
<dbReference type="InterPro" id="IPR023296">
    <property type="entry name" value="Glyco_hydro_beta-prop_sf"/>
</dbReference>
<dbReference type="PROSITE" id="PS00609">
    <property type="entry name" value="GLYCOSYL_HYDROL_F32"/>
    <property type="match status" value="1"/>
</dbReference>
<keyword evidence="6 9" id="KW-0326">Glycosidase</keyword>
<dbReference type="GO" id="GO:0033948">
    <property type="term" value="F:fructan beta-(2,1)-fructosidase activity"/>
    <property type="evidence" value="ECO:0007669"/>
    <property type="project" value="UniProtKB-EC"/>
</dbReference>
<sequence>MAQAWAFFLLALFSFSSYVSRIFLCSRNGQGSFLCALIPREVPSIVSDRYRTAYHFQPPKNWMNDPNGPMYYNGIYHLFFQHNPNGPQWGDIVWGHSVSTDLVNWIILEPAIEPDTPGDIKGCWSGSATILFGGQPVIMYTGGDVENHQVQNIALPKNLSDMYLREWTKAGNNPVLQPVGPGMNPGEFRDPTTGWIGPDGLWRIGIGAEVNGYSAALLYKSEDFLNWSRVDHPLYSSSASTMWECLDFFAVLPGSNGGLDLSAAIPKGAKHVLKFSEDQCDKYMIGVYDLERDAFVPDTVLDDRRLLPRIDYGNYYASKSFFDSKNRRRIIWGWTNESDSSADDIAKGWAGIYAIPRKIWLDRDGKQLLQWPVEEIDSLRRNEISYQGLDLEKGDLYEIKGVDTLQADVEIDFELTSIDDADSFDPSWLLDPEKHCREAGASVHGGIGPFGLVILASSDMEEHTVVHFRVYKSQKEYMILMCSDIRRSSLRQGLYTPAYGGFFEFDLEKERKISLRTLIDRSAVESFGGGGRVCIIARVYPVAIVDDGKAQMYAFNNGSTTVRVPHLRAWSMMTAQVNLKKG</sequence>
<evidence type="ECO:0000256" key="2">
    <source>
        <dbReference type="ARBA" id="ARBA00022729"/>
    </source>
</evidence>
<evidence type="ECO:0000256" key="1">
    <source>
        <dbReference type="ARBA" id="ARBA00009902"/>
    </source>
</evidence>
<keyword evidence="2 10" id="KW-0732">Signal</keyword>
<accession>A0AAD8Q850</accession>
<dbReference type="InterPro" id="IPR001362">
    <property type="entry name" value="Glyco_hydro_32"/>
</dbReference>
<dbReference type="SMART" id="SM00640">
    <property type="entry name" value="Glyco_32"/>
    <property type="match status" value="1"/>
</dbReference>
<feature type="domain" description="Glycosyl hydrolase family 32 C-terminal" evidence="12">
    <location>
        <begin position="375"/>
        <end position="571"/>
    </location>
</feature>
<dbReference type="Pfam" id="PF00251">
    <property type="entry name" value="Glyco_hydro_32N"/>
    <property type="match status" value="1"/>
</dbReference>
<evidence type="ECO:0000256" key="7">
    <source>
        <dbReference type="ARBA" id="ARBA00037006"/>
    </source>
</evidence>
<dbReference type="Gene3D" id="2.115.10.20">
    <property type="entry name" value="Glycosyl hydrolase domain, family 43"/>
    <property type="match status" value="1"/>
</dbReference>
<dbReference type="CDD" id="cd18624">
    <property type="entry name" value="GH32_Fruct1-like"/>
    <property type="match status" value="1"/>
</dbReference>
<feature type="chain" id="PRO_5042092685" description="fructan beta-(2,1)-fructosidase" evidence="10">
    <location>
        <begin position="22"/>
        <end position="582"/>
    </location>
</feature>
<protein>
    <recommendedName>
        <fullName evidence="8">fructan beta-(2,1)-fructosidase</fullName>
        <ecNumber evidence="8">3.2.1.153</ecNumber>
    </recommendedName>
</protein>
<evidence type="ECO:0000256" key="9">
    <source>
        <dbReference type="RuleBase" id="RU362110"/>
    </source>
</evidence>
<comment type="caution">
    <text evidence="13">The sequence shown here is derived from an EMBL/GenBank/DDBJ whole genome shotgun (WGS) entry which is preliminary data.</text>
</comment>
<evidence type="ECO:0000256" key="8">
    <source>
        <dbReference type="ARBA" id="ARBA00038881"/>
    </source>
</evidence>
<evidence type="ECO:0000259" key="11">
    <source>
        <dbReference type="Pfam" id="PF00251"/>
    </source>
</evidence>
<dbReference type="InterPro" id="IPR018053">
    <property type="entry name" value="Glyco_hydro_32_AS"/>
</dbReference>
<keyword evidence="4" id="KW-1015">Disulfide bond</keyword>
<keyword evidence="3 9" id="KW-0378">Hydrolase</keyword>
<evidence type="ECO:0000259" key="12">
    <source>
        <dbReference type="Pfam" id="PF08244"/>
    </source>
</evidence>
<dbReference type="InterPro" id="IPR013189">
    <property type="entry name" value="Glyco_hydro_32_C"/>
</dbReference>
<dbReference type="PANTHER" id="PTHR31953">
    <property type="entry name" value="BETA-FRUCTOFURANOSIDASE, INSOLUBLE ISOENZYME CWINV1-RELATED"/>
    <property type="match status" value="1"/>
</dbReference>
<dbReference type="InterPro" id="IPR013148">
    <property type="entry name" value="Glyco_hydro_32_N"/>
</dbReference>
<dbReference type="EMBL" id="JAUUTY010000631">
    <property type="protein sequence ID" value="KAK1597535.1"/>
    <property type="molecule type" value="Genomic_DNA"/>
</dbReference>
<keyword evidence="5" id="KW-0325">Glycoprotein</keyword>
<reference evidence="13" key="1">
    <citation type="submission" date="2023-07" db="EMBL/GenBank/DDBJ databases">
        <title>A chromosome-level genome assembly of Lolium multiflorum.</title>
        <authorList>
            <person name="Chen Y."/>
            <person name="Copetti D."/>
            <person name="Kolliker R."/>
            <person name="Studer B."/>
        </authorList>
    </citation>
    <scope>NUCLEOTIDE SEQUENCE</scope>
    <source>
        <strain evidence="13">02402/16</strain>
        <tissue evidence="13">Leaf</tissue>
    </source>
</reference>
<proteinExistence type="inferred from homology"/>
<dbReference type="EC" id="3.2.1.153" evidence="8"/>
<organism evidence="13 14">
    <name type="scientific">Lolium multiflorum</name>
    <name type="common">Italian ryegrass</name>
    <name type="synonym">Lolium perenne subsp. multiflorum</name>
    <dbReference type="NCBI Taxonomy" id="4521"/>
    <lineage>
        <taxon>Eukaryota</taxon>
        <taxon>Viridiplantae</taxon>
        <taxon>Streptophyta</taxon>
        <taxon>Embryophyta</taxon>
        <taxon>Tracheophyta</taxon>
        <taxon>Spermatophyta</taxon>
        <taxon>Magnoliopsida</taxon>
        <taxon>Liliopsida</taxon>
        <taxon>Poales</taxon>
        <taxon>Poaceae</taxon>
        <taxon>BOP clade</taxon>
        <taxon>Pooideae</taxon>
        <taxon>Poodae</taxon>
        <taxon>Poeae</taxon>
        <taxon>Poeae Chloroplast Group 2 (Poeae type)</taxon>
        <taxon>Loliodinae</taxon>
        <taxon>Loliinae</taxon>
        <taxon>Lolium</taxon>
    </lineage>
</organism>
<evidence type="ECO:0000256" key="6">
    <source>
        <dbReference type="ARBA" id="ARBA00023295"/>
    </source>
</evidence>
<dbReference type="Gene3D" id="2.60.120.560">
    <property type="entry name" value="Exo-inulinase, domain 1"/>
    <property type="match status" value="1"/>
</dbReference>
<evidence type="ECO:0000256" key="5">
    <source>
        <dbReference type="ARBA" id="ARBA00023180"/>
    </source>
</evidence>
<dbReference type="Pfam" id="PF08244">
    <property type="entry name" value="Glyco_hydro_32C"/>
    <property type="match status" value="1"/>
</dbReference>
<dbReference type="InterPro" id="IPR013320">
    <property type="entry name" value="ConA-like_dom_sf"/>
</dbReference>
<comment type="catalytic activity">
    <reaction evidence="7">
        <text>Hydrolysis of terminal, non-reducing (2-&gt;1)-linked beta-D-fructofuranose residues in fructans.</text>
        <dbReference type="EC" id="3.2.1.153"/>
    </reaction>
</comment>
<keyword evidence="14" id="KW-1185">Reference proteome</keyword>
<evidence type="ECO:0000313" key="14">
    <source>
        <dbReference type="Proteomes" id="UP001231189"/>
    </source>
</evidence>
<feature type="domain" description="Glycosyl hydrolase family 32 N-terminal" evidence="11">
    <location>
        <begin position="55"/>
        <end position="372"/>
    </location>
</feature>
<dbReference type="AlphaFoldDB" id="A0AAD8Q850"/>
<evidence type="ECO:0000256" key="10">
    <source>
        <dbReference type="SAM" id="SignalP"/>
    </source>
</evidence>
<gene>
    <name evidence="13" type="ORF">QYE76_017852</name>
</gene>
<dbReference type="InterPro" id="IPR050551">
    <property type="entry name" value="Fructan_Metab_Enzymes"/>
</dbReference>
<feature type="signal peptide" evidence="10">
    <location>
        <begin position="1"/>
        <end position="21"/>
    </location>
</feature>
<evidence type="ECO:0000313" key="13">
    <source>
        <dbReference type="EMBL" id="KAK1597535.1"/>
    </source>
</evidence>
<evidence type="ECO:0000256" key="3">
    <source>
        <dbReference type="ARBA" id="ARBA00022801"/>
    </source>
</evidence>
<dbReference type="GO" id="GO:0005975">
    <property type="term" value="P:carbohydrate metabolic process"/>
    <property type="evidence" value="ECO:0007669"/>
    <property type="project" value="InterPro"/>
</dbReference>
<dbReference type="SUPFAM" id="SSF75005">
    <property type="entry name" value="Arabinanase/levansucrase/invertase"/>
    <property type="match status" value="1"/>
</dbReference>
<name>A0AAD8Q850_LOLMU</name>
<dbReference type="Proteomes" id="UP001231189">
    <property type="component" value="Unassembled WGS sequence"/>
</dbReference>
<dbReference type="FunFam" id="2.115.10.20:FF:000001">
    <property type="entry name" value="Beta-fructofuranosidase, insoluble isoenzyme CWINV1"/>
    <property type="match status" value="1"/>
</dbReference>